<evidence type="ECO:0000256" key="1">
    <source>
        <dbReference type="SAM" id="SignalP"/>
    </source>
</evidence>
<accession>A0A1H7HKC4</accession>
<feature type="chain" id="PRO_5010201938" description="Outer membrane protein beta-barrel domain-containing protein" evidence="1">
    <location>
        <begin position="20"/>
        <end position="308"/>
    </location>
</feature>
<reference evidence="3" key="1">
    <citation type="submission" date="2016-10" db="EMBL/GenBank/DDBJ databases">
        <authorList>
            <person name="Varghese N."/>
            <person name="Submissions S."/>
        </authorList>
    </citation>
    <scope>NUCLEOTIDE SEQUENCE [LARGE SCALE GENOMIC DNA]</scope>
    <source>
        <strain evidence="3">DSM 17044</strain>
    </source>
</reference>
<evidence type="ECO:0008006" key="4">
    <source>
        <dbReference type="Google" id="ProtNLM"/>
    </source>
</evidence>
<dbReference type="OrthoDB" id="5499725at2"/>
<organism evidence="2 3">
    <name type="scientific">Stigmatella aurantiaca</name>
    <dbReference type="NCBI Taxonomy" id="41"/>
    <lineage>
        <taxon>Bacteria</taxon>
        <taxon>Pseudomonadati</taxon>
        <taxon>Myxococcota</taxon>
        <taxon>Myxococcia</taxon>
        <taxon>Myxococcales</taxon>
        <taxon>Cystobacterineae</taxon>
        <taxon>Archangiaceae</taxon>
        <taxon>Stigmatella</taxon>
    </lineage>
</organism>
<name>A0A1H7HKC4_STIAU</name>
<dbReference type="EMBL" id="FOAP01000001">
    <property type="protein sequence ID" value="SEK49932.1"/>
    <property type="molecule type" value="Genomic_DNA"/>
</dbReference>
<dbReference type="Proteomes" id="UP000182719">
    <property type="component" value="Unassembled WGS sequence"/>
</dbReference>
<sequence length="308" mass="33219">MRFLSLLLVPLFGAGCASNLSTLQTARPLAPGQVQVSLGAGAFLPVGNLFDVVDLGIDQGKQLKEDIEDGESVNLSEADQQRLLTAGTALAVAPPGIVNELMIRAGVVENLDLGLRYSGISLRLDAKYRFLHSGSPEGASEHTRRSFDMAIGLGGSRHIFKSPALDALKVVEIKDFSRYDVEVPLYISWDVGDIFKLYAAPKYIFSRTTLDQALINYAEQGKPVTGFDASLPARVNSHFAGSTLGLSLGYKYVHLYAELTGGYTFCEPQLFGAKRNLGGATFYPAVGLAFRNGASSERQPMRPGPTRQ</sequence>
<feature type="signal peptide" evidence="1">
    <location>
        <begin position="1"/>
        <end position="19"/>
    </location>
</feature>
<keyword evidence="1" id="KW-0732">Signal</keyword>
<dbReference type="AlphaFoldDB" id="A0A1H7HKC4"/>
<dbReference type="PROSITE" id="PS51257">
    <property type="entry name" value="PROKAR_LIPOPROTEIN"/>
    <property type="match status" value="1"/>
</dbReference>
<protein>
    <recommendedName>
        <fullName evidence="4">Outer membrane protein beta-barrel domain-containing protein</fullName>
    </recommendedName>
</protein>
<proteinExistence type="predicted"/>
<evidence type="ECO:0000313" key="2">
    <source>
        <dbReference type="EMBL" id="SEK49932.1"/>
    </source>
</evidence>
<dbReference type="RefSeq" id="WP_075004922.1">
    <property type="nucleotide sequence ID" value="NZ_FOAP01000001.1"/>
</dbReference>
<gene>
    <name evidence="2" type="ORF">SAMN05444354_101723</name>
</gene>
<evidence type="ECO:0000313" key="3">
    <source>
        <dbReference type="Proteomes" id="UP000182719"/>
    </source>
</evidence>
<keyword evidence="3" id="KW-1185">Reference proteome</keyword>